<evidence type="ECO:0000313" key="2">
    <source>
        <dbReference type="EMBL" id="WPD18063.1"/>
    </source>
</evidence>
<gene>
    <name evidence="2" type="ORF">Q5761_06610</name>
</gene>
<feature type="transmembrane region" description="Helical" evidence="1">
    <location>
        <begin position="172"/>
        <end position="195"/>
    </location>
</feature>
<protein>
    <recommendedName>
        <fullName evidence="4">Integral membrane protein</fullName>
    </recommendedName>
</protein>
<keyword evidence="1" id="KW-0812">Transmembrane</keyword>
<feature type="transmembrane region" description="Helical" evidence="1">
    <location>
        <begin position="81"/>
        <end position="99"/>
    </location>
</feature>
<evidence type="ECO:0000256" key="1">
    <source>
        <dbReference type="SAM" id="Phobius"/>
    </source>
</evidence>
<accession>A0ABZ0QNS0</accession>
<dbReference type="EMBL" id="CP132508">
    <property type="protein sequence ID" value="WPD18063.1"/>
    <property type="molecule type" value="Genomic_DNA"/>
</dbReference>
<name>A0ABZ0QNS0_9FIRM</name>
<keyword evidence="3" id="KW-1185">Reference proteome</keyword>
<feature type="transmembrane region" description="Helical" evidence="1">
    <location>
        <begin position="207"/>
        <end position="228"/>
    </location>
</feature>
<proteinExistence type="predicted"/>
<keyword evidence="1" id="KW-0472">Membrane</keyword>
<dbReference type="Proteomes" id="UP001304683">
    <property type="component" value="Chromosome"/>
</dbReference>
<sequence>MSDRLRDRTVDGEQIRRLRDAIVAELGDVPGGLSPEQLETVLAWLAQDAVPHPTPAMTERLLDSLRPVLAHGDRPRFRRRLVATGGSGMPGAMGLLAVLRPQVTLLGRSFWLGSAALAATLLLVAAARQSVPFFLWVAPLLAVGGVAVAFRGSGTGLGEAERACPVDPLALALGRFVLVTLYDAILLALATLALHLGGPAAAGGVHIAALLLAWLAPFLFLGTVAFVLSLRWGGVTGPAAAMTLWAAMVWRQLAPPGAGSGLVWALAAPPGTGAWWQGKVLLLAVTAVVWAFLWVRTGARPATTPAPRD</sequence>
<evidence type="ECO:0000313" key="3">
    <source>
        <dbReference type="Proteomes" id="UP001304683"/>
    </source>
</evidence>
<keyword evidence="1" id="KW-1133">Transmembrane helix</keyword>
<feature type="transmembrane region" description="Helical" evidence="1">
    <location>
        <begin position="105"/>
        <end position="126"/>
    </location>
</feature>
<feature type="transmembrane region" description="Helical" evidence="1">
    <location>
        <begin position="274"/>
        <end position="295"/>
    </location>
</feature>
<organism evidence="2 3">
    <name type="scientific">Thermaerobacter composti</name>
    <dbReference type="NCBI Taxonomy" id="554949"/>
    <lineage>
        <taxon>Bacteria</taxon>
        <taxon>Bacillati</taxon>
        <taxon>Bacillota</taxon>
        <taxon>Clostridia</taxon>
        <taxon>Eubacteriales</taxon>
        <taxon>Clostridiales Family XVII. Incertae Sedis</taxon>
        <taxon>Thermaerobacter</taxon>
    </lineage>
</organism>
<feature type="transmembrane region" description="Helical" evidence="1">
    <location>
        <begin position="133"/>
        <end position="152"/>
    </location>
</feature>
<dbReference type="RefSeq" id="WP_135225547.1">
    <property type="nucleotide sequence ID" value="NZ_CP132508.1"/>
</dbReference>
<evidence type="ECO:0008006" key="4">
    <source>
        <dbReference type="Google" id="ProtNLM"/>
    </source>
</evidence>
<reference evidence="2 3" key="1">
    <citation type="submission" date="2023-08" db="EMBL/GenBank/DDBJ databases">
        <title>Genome sequence of Thermaerobacter compostii strain Ins1, a spore-forming filamentous bacterium isolated from a deep geothermal reservoir.</title>
        <authorList>
            <person name="Bregnard D."/>
            <person name="Gonzalez D."/>
            <person name="Junier P."/>
        </authorList>
    </citation>
    <scope>NUCLEOTIDE SEQUENCE [LARGE SCALE GENOMIC DNA]</scope>
    <source>
        <strain evidence="2 3">Ins1</strain>
    </source>
</reference>